<name>A0A432LDA1_9BACI</name>
<organism evidence="1 2">
    <name type="scientific">Lysinibacillus antri</name>
    <dbReference type="NCBI Taxonomy" id="2498145"/>
    <lineage>
        <taxon>Bacteria</taxon>
        <taxon>Bacillati</taxon>
        <taxon>Bacillota</taxon>
        <taxon>Bacilli</taxon>
        <taxon>Bacillales</taxon>
        <taxon>Bacillaceae</taxon>
        <taxon>Lysinibacillus</taxon>
    </lineage>
</organism>
<gene>
    <name evidence="1" type="ORF">EK386_06485</name>
</gene>
<keyword evidence="2" id="KW-1185">Reference proteome</keyword>
<dbReference type="AlphaFoldDB" id="A0A432LDA1"/>
<accession>A0A432LDA1</accession>
<protein>
    <submittedName>
        <fullName evidence="1">Uncharacterized protein</fullName>
    </submittedName>
</protein>
<dbReference type="RefSeq" id="WP_126658222.1">
    <property type="nucleotide sequence ID" value="NZ_RYYR01000007.1"/>
</dbReference>
<evidence type="ECO:0000313" key="1">
    <source>
        <dbReference type="EMBL" id="RUL54153.1"/>
    </source>
</evidence>
<sequence length="131" mass="15486">MKVIQTLNDVESLKAQSITPKELIQVIEQDFLTLYEAGGSEDDRLSFRLPYQESIILIEKGDNLLELVDNPIELEYVEKHKQGQVEFYRLAKRFEHEFQLVYTLLNIHDDETEQFLRDHSEWNEGLGDFRV</sequence>
<dbReference type="EMBL" id="RYYR01000007">
    <property type="protein sequence ID" value="RUL54153.1"/>
    <property type="molecule type" value="Genomic_DNA"/>
</dbReference>
<reference evidence="1 2" key="1">
    <citation type="submission" date="2018-12" db="EMBL/GenBank/DDBJ databases">
        <title>Lysinibacillus antri sp. nov., isolated from a cave soil.</title>
        <authorList>
            <person name="Narsing Rao M.P."/>
            <person name="Zhang H."/>
            <person name="Dong Z.-Y."/>
            <person name="Niu X.-K."/>
            <person name="Zhang K."/>
            <person name="Fang B.-Z."/>
            <person name="Kang Y.-Q."/>
            <person name="Xiao M."/>
            <person name="Li W.-J."/>
        </authorList>
    </citation>
    <scope>NUCLEOTIDE SEQUENCE [LARGE SCALE GENOMIC DNA]</scope>
    <source>
        <strain evidence="1 2">SYSU K30002</strain>
    </source>
</reference>
<dbReference type="Proteomes" id="UP000287910">
    <property type="component" value="Unassembled WGS sequence"/>
</dbReference>
<comment type="caution">
    <text evidence="1">The sequence shown here is derived from an EMBL/GenBank/DDBJ whole genome shotgun (WGS) entry which is preliminary data.</text>
</comment>
<proteinExistence type="predicted"/>
<evidence type="ECO:0000313" key="2">
    <source>
        <dbReference type="Proteomes" id="UP000287910"/>
    </source>
</evidence>